<dbReference type="GO" id="GO:0005886">
    <property type="term" value="C:plasma membrane"/>
    <property type="evidence" value="ECO:0007669"/>
    <property type="project" value="UniProtKB-SubCell"/>
</dbReference>
<feature type="signal peptide" evidence="7">
    <location>
        <begin position="1"/>
        <end position="22"/>
    </location>
</feature>
<feature type="domain" description="Snake toxin/toxin-like" evidence="8">
    <location>
        <begin position="23"/>
        <end position="92"/>
    </location>
</feature>
<dbReference type="Ensembl" id="ENSMFAT00000083680.1">
    <property type="protein sequence ID" value="ENSMFAP00000049664.1"/>
    <property type="gene ID" value="ENSMFAG00000051056.1"/>
</dbReference>
<reference evidence="9" key="2">
    <citation type="submission" date="2025-09" db="UniProtKB">
        <authorList>
            <consortium name="Ensembl"/>
        </authorList>
    </citation>
    <scope>IDENTIFICATION</scope>
</reference>
<dbReference type="PANTHER" id="PTHR16983:SF27">
    <property type="entry name" value="LY-6_NEUROTOXIN-LIKE PROTEIN 1"/>
    <property type="match status" value="1"/>
</dbReference>
<feature type="compositionally biased region" description="Pro residues" evidence="6">
    <location>
        <begin position="99"/>
        <end position="109"/>
    </location>
</feature>
<organism evidence="9 10">
    <name type="scientific">Macaca fascicularis</name>
    <name type="common">Crab-eating macaque</name>
    <name type="synonym">Cynomolgus monkey</name>
    <dbReference type="NCBI Taxonomy" id="9541"/>
    <lineage>
        <taxon>Eukaryota</taxon>
        <taxon>Metazoa</taxon>
        <taxon>Chordata</taxon>
        <taxon>Craniata</taxon>
        <taxon>Vertebrata</taxon>
        <taxon>Euteleostomi</taxon>
        <taxon>Mammalia</taxon>
        <taxon>Eutheria</taxon>
        <taxon>Euarchontoglires</taxon>
        <taxon>Primates</taxon>
        <taxon>Haplorrhini</taxon>
        <taxon>Catarrhini</taxon>
        <taxon>Cercopithecidae</taxon>
        <taxon>Cercopithecinae</taxon>
        <taxon>Macaca</taxon>
    </lineage>
</organism>
<feature type="compositionally biased region" description="Low complexity" evidence="6">
    <location>
        <begin position="140"/>
        <end position="152"/>
    </location>
</feature>
<comment type="subcellular location">
    <subcellularLocation>
        <location evidence="1">Cell membrane</location>
        <topology evidence="1">Lipid-anchor</topology>
        <topology evidence="1">GPI-anchor</topology>
    </subcellularLocation>
</comment>
<feature type="compositionally biased region" description="Basic residues" evidence="6">
    <location>
        <begin position="119"/>
        <end position="129"/>
    </location>
</feature>
<dbReference type="InterPro" id="IPR051110">
    <property type="entry name" value="Ly-6/neurotoxin-like_GPI-ap"/>
</dbReference>
<keyword evidence="5" id="KW-0449">Lipoprotein</keyword>
<accession>A0A7N9CJE2</accession>
<evidence type="ECO:0000313" key="9">
    <source>
        <dbReference type="Ensembl" id="ENSMFAP00000049664.1"/>
    </source>
</evidence>
<dbReference type="FunFam" id="2.10.60.10:FF:000003">
    <property type="entry name" value="lymphocyte antigen 6E isoform X1"/>
    <property type="match status" value="1"/>
</dbReference>
<dbReference type="Gene3D" id="2.10.60.10">
    <property type="entry name" value="CD59"/>
    <property type="match status" value="1"/>
</dbReference>
<evidence type="ECO:0000256" key="6">
    <source>
        <dbReference type="SAM" id="MobiDB-lite"/>
    </source>
</evidence>
<dbReference type="SUPFAM" id="SSF57302">
    <property type="entry name" value="Snake toxin-like"/>
    <property type="match status" value="1"/>
</dbReference>
<keyword evidence="2" id="KW-0336">GPI-anchor</keyword>
<evidence type="ECO:0000256" key="1">
    <source>
        <dbReference type="ARBA" id="ARBA00004609"/>
    </source>
</evidence>
<evidence type="ECO:0000256" key="4">
    <source>
        <dbReference type="ARBA" id="ARBA00023157"/>
    </source>
</evidence>
<keyword evidence="4" id="KW-1015">Disulfide bond</keyword>
<evidence type="ECO:0000256" key="3">
    <source>
        <dbReference type="ARBA" id="ARBA00022729"/>
    </source>
</evidence>
<keyword evidence="10" id="KW-1185">Reference proteome</keyword>
<dbReference type="AlphaFoldDB" id="A0A7N9CJE2"/>
<dbReference type="GO" id="GO:0098552">
    <property type="term" value="C:side of membrane"/>
    <property type="evidence" value="ECO:0007669"/>
    <property type="project" value="UniProtKB-KW"/>
</dbReference>
<reference evidence="9" key="1">
    <citation type="submission" date="2025-08" db="UniProtKB">
        <authorList>
            <consortium name="Ensembl"/>
        </authorList>
    </citation>
    <scope>IDENTIFICATION</scope>
</reference>
<evidence type="ECO:0000256" key="5">
    <source>
        <dbReference type="ARBA" id="ARBA00023288"/>
    </source>
</evidence>
<dbReference type="InterPro" id="IPR045860">
    <property type="entry name" value="Snake_toxin-like_sf"/>
</dbReference>
<evidence type="ECO:0000256" key="7">
    <source>
        <dbReference type="SAM" id="SignalP"/>
    </source>
</evidence>
<evidence type="ECO:0000259" key="8">
    <source>
        <dbReference type="Pfam" id="PF00087"/>
    </source>
</evidence>
<sequence>MTPLLTLFLVVLMGLPLAPVQALDCHVCAYNGDNCFNPMRCPAMVAYCMTTRTYYTPTRMKVSKSLPSCLRLCAMATPSTPTTSCCQYDLCNSQPAIPPPSPWPRPPGHPLGSALKPLRQTHSRTKLSRHTAAPWHPVHPASLSTLPATSSAVPRAGTVGKKTPDPPQPPRDLTSRP</sequence>
<name>A0A7N9CJE2_MACFA</name>
<proteinExistence type="predicted"/>
<feature type="chain" id="PRO_5031219954" description="Snake toxin/toxin-like domain-containing protein" evidence="7">
    <location>
        <begin position="23"/>
        <end position="177"/>
    </location>
</feature>
<keyword evidence="2" id="KW-0472">Membrane</keyword>
<dbReference type="Proteomes" id="UP000233100">
    <property type="component" value="Unplaced"/>
</dbReference>
<keyword evidence="2" id="KW-0325">Glycoprotein</keyword>
<dbReference type="Pfam" id="PF00087">
    <property type="entry name" value="Toxin_TOLIP"/>
    <property type="match status" value="1"/>
</dbReference>
<dbReference type="PANTHER" id="PTHR16983">
    <property type="entry name" value="UPAR/LY6 DOMAIN-CONTAINING PROTEIN"/>
    <property type="match status" value="1"/>
</dbReference>
<protein>
    <recommendedName>
        <fullName evidence="8">Snake toxin/toxin-like domain-containing protein</fullName>
    </recommendedName>
</protein>
<evidence type="ECO:0000313" key="10">
    <source>
        <dbReference type="Proteomes" id="UP000233100"/>
    </source>
</evidence>
<keyword evidence="3 7" id="KW-0732">Signal</keyword>
<dbReference type="GeneTree" id="ENSGT00730000111571"/>
<feature type="region of interest" description="Disordered" evidence="6">
    <location>
        <begin position="99"/>
        <end position="177"/>
    </location>
</feature>
<evidence type="ECO:0000256" key="2">
    <source>
        <dbReference type="ARBA" id="ARBA00022622"/>
    </source>
</evidence>
<dbReference type="InterPro" id="IPR035076">
    <property type="entry name" value="Toxin/TOLIP"/>
</dbReference>